<dbReference type="EMBL" id="MU005790">
    <property type="protein sequence ID" value="KAF2703051.1"/>
    <property type="molecule type" value="Genomic_DNA"/>
</dbReference>
<keyword evidence="3" id="KW-1185">Reference proteome</keyword>
<keyword evidence="1" id="KW-1133">Transmembrane helix</keyword>
<proteinExistence type="predicted"/>
<gene>
    <name evidence="2" type="ORF">K504DRAFT_187358</name>
</gene>
<evidence type="ECO:0000313" key="3">
    <source>
        <dbReference type="Proteomes" id="UP000799428"/>
    </source>
</evidence>
<reference evidence="2" key="1">
    <citation type="journal article" date="2020" name="Stud. Mycol.">
        <title>101 Dothideomycetes genomes: a test case for predicting lifestyles and emergence of pathogens.</title>
        <authorList>
            <person name="Haridas S."/>
            <person name="Albert R."/>
            <person name="Binder M."/>
            <person name="Bloem J."/>
            <person name="Labutti K."/>
            <person name="Salamov A."/>
            <person name="Andreopoulos B."/>
            <person name="Baker S."/>
            <person name="Barry K."/>
            <person name="Bills G."/>
            <person name="Bluhm B."/>
            <person name="Cannon C."/>
            <person name="Castanera R."/>
            <person name="Culley D."/>
            <person name="Daum C."/>
            <person name="Ezra D."/>
            <person name="Gonzalez J."/>
            <person name="Henrissat B."/>
            <person name="Kuo A."/>
            <person name="Liang C."/>
            <person name="Lipzen A."/>
            <person name="Lutzoni F."/>
            <person name="Magnuson J."/>
            <person name="Mondo S."/>
            <person name="Nolan M."/>
            <person name="Ohm R."/>
            <person name="Pangilinan J."/>
            <person name="Park H.-J."/>
            <person name="Ramirez L."/>
            <person name="Alfaro M."/>
            <person name="Sun H."/>
            <person name="Tritt A."/>
            <person name="Yoshinaga Y."/>
            <person name="Zwiers L.-H."/>
            <person name="Turgeon B."/>
            <person name="Goodwin S."/>
            <person name="Spatafora J."/>
            <person name="Crous P."/>
            <person name="Grigoriev I."/>
        </authorList>
    </citation>
    <scope>NUCLEOTIDE SEQUENCE</scope>
    <source>
        <strain evidence="2">CBS 279.74</strain>
    </source>
</reference>
<keyword evidence="1" id="KW-0472">Membrane</keyword>
<evidence type="ECO:0000256" key="1">
    <source>
        <dbReference type="SAM" id="Phobius"/>
    </source>
</evidence>
<keyword evidence="1" id="KW-0812">Transmembrane</keyword>
<protein>
    <submittedName>
        <fullName evidence="2">Uncharacterized protein</fullName>
    </submittedName>
</protein>
<sequence>MSSIHIHTYMDNIRKSLIDGRVGVCVYMFLSIYLYIYTSMYIHIYFRQLIEQHAGDWVIAEWLSC</sequence>
<dbReference type="Proteomes" id="UP000799428">
    <property type="component" value="Unassembled WGS sequence"/>
</dbReference>
<name>A0A6G1JS53_9PLEO</name>
<accession>A0A6G1JS53</accession>
<dbReference type="AlphaFoldDB" id="A0A6G1JS53"/>
<organism evidence="2 3">
    <name type="scientific">Pleomassaria siparia CBS 279.74</name>
    <dbReference type="NCBI Taxonomy" id="1314801"/>
    <lineage>
        <taxon>Eukaryota</taxon>
        <taxon>Fungi</taxon>
        <taxon>Dikarya</taxon>
        <taxon>Ascomycota</taxon>
        <taxon>Pezizomycotina</taxon>
        <taxon>Dothideomycetes</taxon>
        <taxon>Pleosporomycetidae</taxon>
        <taxon>Pleosporales</taxon>
        <taxon>Pleomassariaceae</taxon>
        <taxon>Pleomassaria</taxon>
    </lineage>
</organism>
<feature type="transmembrane region" description="Helical" evidence="1">
    <location>
        <begin position="20"/>
        <end position="38"/>
    </location>
</feature>
<evidence type="ECO:0000313" key="2">
    <source>
        <dbReference type="EMBL" id="KAF2703051.1"/>
    </source>
</evidence>